<sequence length="174" mass="19885">MASSFSWDWGPAFPTEGIWKPIGIEAFDKLVIRDITVETTPNQRNNSFWDLTVHIKMESAPNQEFEGIFDIKLDNNVIINKDKLKFKTDGQGYAGVAFIILLRNIKITPWYPNGVADNTQKLYDLNVELSFADSKEVSTQTKKIGFRTIKLIQNPVKPEGLTFYFEVNSKPFFA</sequence>
<evidence type="ECO:0000313" key="3">
    <source>
        <dbReference type="EMBL" id="CAD7665044.1"/>
    </source>
</evidence>
<dbReference type="PANTHER" id="PTHR43730">
    <property type="entry name" value="BETA-MANNOSIDASE"/>
    <property type="match status" value="1"/>
</dbReference>
<keyword evidence="4" id="KW-1185">Reference proteome</keyword>
<keyword evidence="1" id="KW-0378">Hydrolase</keyword>
<reference evidence="3" key="1">
    <citation type="submission" date="2020-11" db="EMBL/GenBank/DDBJ databases">
        <authorList>
            <person name="Tran Van P."/>
        </authorList>
    </citation>
    <scope>NUCLEOTIDE SEQUENCE</scope>
</reference>
<proteinExistence type="predicted"/>
<dbReference type="SUPFAM" id="SSF49303">
    <property type="entry name" value="beta-Galactosidase/glucuronidase domain"/>
    <property type="match status" value="1"/>
</dbReference>
<dbReference type="EMBL" id="CAJPVJ010042883">
    <property type="protein sequence ID" value="CAG2182181.1"/>
    <property type="molecule type" value="Genomic_DNA"/>
</dbReference>
<dbReference type="InterPro" id="IPR050887">
    <property type="entry name" value="Beta-mannosidase_GH2"/>
</dbReference>
<dbReference type="Gene3D" id="2.60.120.260">
    <property type="entry name" value="Galactose-binding domain-like"/>
    <property type="match status" value="1"/>
</dbReference>
<dbReference type="AlphaFoldDB" id="A0A7R9R1H0"/>
<dbReference type="OrthoDB" id="2866996at2759"/>
<dbReference type="Proteomes" id="UP000728032">
    <property type="component" value="Unassembled WGS sequence"/>
</dbReference>
<dbReference type="Pfam" id="PF00703">
    <property type="entry name" value="Glyco_hydro_2"/>
    <property type="match status" value="1"/>
</dbReference>
<evidence type="ECO:0000256" key="1">
    <source>
        <dbReference type="ARBA" id="ARBA00023295"/>
    </source>
</evidence>
<name>A0A7R9R1H0_9ACAR</name>
<accession>A0A7R9R1H0</accession>
<dbReference type="PANTHER" id="PTHR43730:SF1">
    <property type="entry name" value="BETA-MANNOSIDASE"/>
    <property type="match status" value="1"/>
</dbReference>
<feature type="domain" description="Glycoside hydrolase family 2 immunoglobulin-like beta-sandwich" evidence="2">
    <location>
        <begin position="32"/>
        <end position="147"/>
    </location>
</feature>
<dbReference type="GO" id="GO:0005975">
    <property type="term" value="P:carbohydrate metabolic process"/>
    <property type="evidence" value="ECO:0007669"/>
    <property type="project" value="InterPro"/>
</dbReference>
<dbReference type="InterPro" id="IPR036156">
    <property type="entry name" value="Beta-gal/glucu_dom_sf"/>
</dbReference>
<evidence type="ECO:0000313" key="4">
    <source>
        <dbReference type="Proteomes" id="UP000728032"/>
    </source>
</evidence>
<feature type="non-terminal residue" evidence="3">
    <location>
        <position position="1"/>
    </location>
</feature>
<dbReference type="InterPro" id="IPR006102">
    <property type="entry name" value="Ig-like_GH2"/>
</dbReference>
<dbReference type="GO" id="GO:0006516">
    <property type="term" value="P:glycoprotein catabolic process"/>
    <property type="evidence" value="ECO:0007669"/>
    <property type="project" value="TreeGrafter"/>
</dbReference>
<dbReference type="GO" id="GO:0004567">
    <property type="term" value="F:beta-mannosidase activity"/>
    <property type="evidence" value="ECO:0007669"/>
    <property type="project" value="TreeGrafter"/>
</dbReference>
<gene>
    <name evidence="3" type="ORF">ONB1V03_LOCUS21602</name>
</gene>
<dbReference type="InterPro" id="IPR013783">
    <property type="entry name" value="Ig-like_fold"/>
</dbReference>
<dbReference type="EMBL" id="OC957708">
    <property type="protein sequence ID" value="CAD7665044.1"/>
    <property type="molecule type" value="Genomic_DNA"/>
</dbReference>
<keyword evidence="1" id="KW-0326">Glycosidase</keyword>
<protein>
    <recommendedName>
        <fullName evidence="2">Glycoside hydrolase family 2 immunoglobulin-like beta-sandwich domain-containing protein</fullName>
    </recommendedName>
</protein>
<organism evidence="3">
    <name type="scientific">Oppiella nova</name>
    <dbReference type="NCBI Taxonomy" id="334625"/>
    <lineage>
        <taxon>Eukaryota</taxon>
        <taxon>Metazoa</taxon>
        <taxon>Ecdysozoa</taxon>
        <taxon>Arthropoda</taxon>
        <taxon>Chelicerata</taxon>
        <taxon>Arachnida</taxon>
        <taxon>Acari</taxon>
        <taxon>Acariformes</taxon>
        <taxon>Sarcoptiformes</taxon>
        <taxon>Oribatida</taxon>
        <taxon>Brachypylina</taxon>
        <taxon>Oppioidea</taxon>
        <taxon>Oppiidae</taxon>
        <taxon>Oppiella</taxon>
    </lineage>
</organism>
<dbReference type="Gene3D" id="2.60.40.10">
    <property type="entry name" value="Immunoglobulins"/>
    <property type="match status" value="1"/>
</dbReference>
<evidence type="ECO:0000259" key="2">
    <source>
        <dbReference type="Pfam" id="PF00703"/>
    </source>
</evidence>